<keyword evidence="4 10" id="KW-0732">Signal</keyword>
<dbReference type="GO" id="GO:0005975">
    <property type="term" value="P:carbohydrate metabolic process"/>
    <property type="evidence" value="ECO:0007669"/>
    <property type="project" value="InterPro"/>
</dbReference>
<proteinExistence type="inferred from homology"/>
<dbReference type="Proteomes" id="UP001210925">
    <property type="component" value="Unassembled WGS sequence"/>
</dbReference>
<sequence>MQLRLVLFLLFSLLGAKGPVTSNSRAILIDGQPTMIMAGHVHYVRSTPRMWPDIMKKTKEAGLNAIDTYVFWNQHEQVRGTYDFSGNRDLRGFLQEAQNAGLYVILRIGPYVCAEFDFGGFPEWLKEIPGIAMRTNNQPFMDEMEKFVKYIHQYIADLEYANGGPIIMMQIENEYGSIEGDYKQDGKTYINWAANLALSLTSNVQWFMSKQDDVPQVLNTCNGWYCDTWVDSRPLKSQMLGITELWAGWYKSWGEASPKRPAEDLAFTVARFISRRGTYIGYYMWHGGTNFGRNAGTPLITTSYDYDAPLNEYGLPNEPKYSHSKALHAAINSVAPTILANNPVPLSSSPSIDIAVFGTGNDAVAFISNLDSQNSQSVPYKGQNFMVPKWSISIVKGNVELFNSAKVSVQATSPSYNAIAYVTSAKSLPETKGIWDVSSAVTAQSPREQFSTTKDSSDYLWYSTKVAIPKTAQQISVSFQNIGEIYSVYLDDEVVGFDILSDGKAQVKTINNKQFGVQDSSRVLKVLTTAFGIISTPKANPEKYVGGITGSVSVNGVDITNNGWSMQVGLQGEKLAYYKNVTNFQPITSLKVPGWSWYQSSLPPLNGNAAAYVLDLGSMGRGQVYMNGINLGRYWNIVGKGNTSTLCDYAGIWSPDKCRANIGQPSQRYYHVPKEYLKSNDYNNLVLWEEVGGDLSKVSISSFGPLASGDIGVVDPNASSTSASVNGTSSGNDTASSGARTGVYIGAAVGGVVIAVTFGMLVSFIWKRNQKGYV</sequence>
<dbReference type="GO" id="GO:0004565">
    <property type="term" value="F:beta-galactosidase activity"/>
    <property type="evidence" value="ECO:0007669"/>
    <property type="project" value="UniProtKB-EC"/>
</dbReference>
<comment type="similarity">
    <text evidence="2 8">Belongs to the glycosyl hydrolase 35 family.</text>
</comment>
<keyword evidence="15" id="KW-1185">Reference proteome</keyword>
<name>A0AAD5Y2L9_9FUNG</name>
<feature type="domain" description="Glycoside hydrolase 35 catalytic" evidence="11">
    <location>
        <begin position="27"/>
        <end position="330"/>
    </location>
</feature>
<feature type="signal peptide" evidence="10">
    <location>
        <begin position="1"/>
        <end position="18"/>
    </location>
</feature>
<evidence type="ECO:0000256" key="5">
    <source>
        <dbReference type="ARBA" id="ARBA00022801"/>
    </source>
</evidence>
<dbReference type="InterPro" id="IPR001944">
    <property type="entry name" value="Glycoside_Hdrlase_35"/>
</dbReference>
<keyword evidence="9" id="KW-0472">Membrane</keyword>
<accession>A0AAD5Y2L9</accession>
<evidence type="ECO:0000256" key="8">
    <source>
        <dbReference type="RuleBase" id="RU003679"/>
    </source>
</evidence>
<evidence type="ECO:0000256" key="7">
    <source>
        <dbReference type="RuleBase" id="RU000675"/>
    </source>
</evidence>
<dbReference type="FunFam" id="3.20.20.80:FF:000006">
    <property type="entry name" value="Beta-galactosidase"/>
    <property type="match status" value="1"/>
</dbReference>
<dbReference type="Pfam" id="PF21467">
    <property type="entry name" value="BetaGal_gal-bd"/>
    <property type="match status" value="1"/>
</dbReference>
<dbReference type="PRINTS" id="PR00742">
    <property type="entry name" value="GLHYDRLASE35"/>
</dbReference>
<dbReference type="PROSITE" id="PS01182">
    <property type="entry name" value="GLYCOSYL_HYDROL_F35"/>
    <property type="match status" value="1"/>
</dbReference>
<dbReference type="EMBL" id="JADGKB010000053">
    <property type="protein sequence ID" value="KAJ3256245.1"/>
    <property type="molecule type" value="Genomic_DNA"/>
</dbReference>
<evidence type="ECO:0000313" key="14">
    <source>
        <dbReference type="EMBL" id="KAJ3256245.1"/>
    </source>
</evidence>
<gene>
    <name evidence="14" type="ORF">HK103_005608</name>
</gene>
<dbReference type="InterPro" id="IPR008979">
    <property type="entry name" value="Galactose-bd-like_sf"/>
</dbReference>
<keyword evidence="5 7" id="KW-0378">Hydrolase</keyword>
<dbReference type="Pfam" id="PF17834">
    <property type="entry name" value="GHD"/>
    <property type="match status" value="1"/>
</dbReference>
<dbReference type="InterPro" id="IPR031330">
    <property type="entry name" value="Gly_Hdrlase_35_cat"/>
</dbReference>
<dbReference type="InterPro" id="IPR041392">
    <property type="entry name" value="GHD"/>
</dbReference>
<organism evidence="14 15">
    <name type="scientific">Boothiomyces macroporosus</name>
    <dbReference type="NCBI Taxonomy" id="261099"/>
    <lineage>
        <taxon>Eukaryota</taxon>
        <taxon>Fungi</taxon>
        <taxon>Fungi incertae sedis</taxon>
        <taxon>Chytridiomycota</taxon>
        <taxon>Chytridiomycota incertae sedis</taxon>
        <taxon>Chytridiomycetes</taxon>
        <taxon>Rhizophydiales</taxon>
        <taxon>Terramycetaceae</taxon>
        <taxon>Boothiomyces</taxon>
    </lineage>
</organism>
<dbReference type="Pfam" id="PF01301">
    <property type="entry name" value="Glyco_hydro_35"/>
    <property type="match status" value="1"/>
</dbReference>
<evidence type="ECO:0000256" key="4">
    <source>
        <dbReference type="ARBA" id="ARBA00022729"/>
    </source>
</evidence>
<dbReference type="InterPro" id="IPR048913">
    <property type="entry name" value="BetaGal_gal-bd"/>
</dbReference>
<keyword evidence="9" id="KW-0812">Transmembrane</keyword>
<feature type="domain" description="Beta-galactosidase beta-sandwich" evidence="12">
    <location>
        <begin position="356"/>
        <end position="407"/>
    </location>
</feature>
<feature type="transmembrane region" description="Helical" evidence="9">
    <location>
        <begin position="743"/>
        <end position="766"/>
    </location>
</feature>
<dbReference type="SUPFAM" id="SSF51445">
    <property type="entry name" value="(Trans)glycosidases"/>
    <property type="match status" value="1"/>
</dbReference>
<keyword evidence="9" id="KW-1133">Transmembrane helix</keyword>
<feature type="chain" id="PRO_5042096682" description="Beta-galactosidase" evidence="10">
    <location>
        <begin position="19"/>
        <end position="774"/>
    </location>
</feature>
<evidence type="ECO:0000256" key="6">
    <source>
        <dbReference type="ARBA" id="ARBA00023295"/>
    </source>
</evidence>
<comment type="caution">
    <text evidence="14">The sequence shown here is derived from an EMBL/GenBank/DDBJ whole genome shotgun (WGS) entry which is preliminary data.</text>
</comment>
<dbReference type="EC" id="3.2.1.23" evidence="3 7"/>
<reference evidence="14" key="1">
    <citation type="submission" date="2020-05" db="EMBL/GenBank/DDBJ databases">
        <title>Phylogenomic resolution of chytrid fungi.</title>
        <authorList>
            <person name="Stajich J.E."/>
            <person name="Amses K."/>
            <person name="Simmons R."/>
            <person name="Seto K."/>
            <person name="Myers J."/>
            <person name="Bonds A."/>
            <person name="Quandt C.A."/>
            <person name="Barry K."/>
            <person name="Liu P."/>
            <person name="Grigoriev I."/>
            <person name="Longcore J.E."/>
            <person name="James T.Y."/>
        </authorList>
    </citation>
    <scope>NUCLEOTIDE SEQUENCE</scope>
    <source>
        <strain evidence="14">PLAUS21</strain>
    </source>
</reference>
<comment type="catalytic activity">
    <reaction evidence="1 7">
        <text>Hydrolysis of terminal non-reducing beta-D-galactose residues in beta-D-galactosides.</text>
        <dbReference type="EC" id="3.2.1.23"/>
    </reaction>
</comment>
<evidence type="ECO:0000256" key="3">
    <source>
        <dbReference type="ARBA" id="ARBA00012756"/>
    </source>
</evidence>
<evidence type="ECO:0000259" key="13">
    <source>
        <dbReference type="Pfam" id="PF21467"/>
    </source>
</evidence>
<dbReference type="PANTHER" id="PTHR23421">
    <property type="entry name" value="BETA-GALACTOSIDASE RELATED"/>
    <property type="match status" value="1"/>
</dbReference>
<protein>
    <recommendedName>
        <fullName evidence="3 7">Beta-galactosidase</fullName>
        <ecNumber evidence="3 7">3.2.1.23</ecNumber>
    </recommendedName>
</protein>
<feature type="domain" description="Beta-galactosidase galactose-binding" evidence="13">
    <location>
        <begin position="597"/>
        <end position="679"/>
    </location>
</feature>
<evidence type="ECO:0000256" key="1">
    <source>
        <dbReference type="ARBA" id="ARBA00001412"/>
    </source>
</evidence>
<dbReference type="InterPro" id="IPR019801">
    <property type="entry name" value="Glyco_hydro_35_CS"/>
</dbReference>
<evidence type="ECO:0000259" key="12">
    <source>
        <dbReference type="Pfam" id="PF17834"/>
    </source>
</evidence>
<evidence type="ECO:0000259" key="11">
    <source>
        <dbReference type="Pfam" id="PF01301"/>
    </source>
</evidence>
<evidence type="ECO:0000313" key="15">
    <source>
        <dbReference type="Proteomes" id="UP001210925"/>
    </source>
</evidence>
<keyword evidence="6 7" id="KW-0326">Glycosidase</keyword>
<dbReference type="AlphaFoldDB" id="A0AAD5Y2L9"/>
<dbReference type="SUPFAM" id="SSF49785">
    <property type="entry name" value="Galactose-binding domain-like"/>
    <property type="match status" value="1"/>
</dbReference>
<dbReference type="InterPro" id="IPR017853">
    <property type="entry name" value="GH"/>
</dbReference>
<dbReference type="Gene3D" id="2.60.120.260">
    <property type="entry name" value="Galactose-binding domain-like"/>
    <property type="match status" value="2"/>
</dbReference>
<evidence type="ECO:0000256" key="10">
    <source>
        <dbReference type="SAM" id="SignalP"/>
    </source>
</evidence>
<evidence type="ECO:0000256" key="2">
    <source>
        <dbReference type="ARBA" id="ARBA00009809"/>
    </source>
</evidence>
<dbReference type="Gene3D" id="3.20.20.80">
    <property type="entry name" value="Glycosidases"/>
    <property type="match status" value="1"/>
</dbReference>
<evidence type="ECO:0000256" key="9">
    <source>
        <dbReference type="SAM" id="Phobius"/>
    </source>
</evidence>